<evidence type="ECO:0000256" key="3">
    <source>
        <dbReference type="ARBA" id="ARBA00023015"/>
    </source>
</evidence>
<comment type="subcellular location">
    <subcellularLocation>
        <location evidence="1">Nucleus</location>
    </subcellularLocation>
</comment>
<dbReference type="Proteomes" id="UP001176517">
    <property type="component" value="Unassembled WGS sequence"/>
</dbReference>
<keyword evidence="5" id="KW-0143">Chaperone</keyword>
<dbReference type="PANTHER" id="PTHR12040:SF0">
    <property type="entry name" value="HISTONE CHAPERONE ASF1"/>
    <property type="match status" value="1"/>
</dbReference>
<dbReference type="GO" id="GO:0000785">
    <property type="term" value="C:chromatin"/>
    <property type="evidence" value="ECO:0007669"/>
    <property type="project" value="TreeGrafter"/>
</dbReference>
<keyword evidence="6" id="KW-0539">Nucleus</keyword>
<sequence>MTNPTANFSDPYIFRVTFECIQPLQEDIEWKLIYVGSATSSQFDQELDSCMVGPVPVGVNSFEFEAEAPAYHKIPQTDLLGVTVILLTASYKDAEFIRVGYYVNNFLDKEYLESRPDLQEYVDDANKPLDVAKVDLDLTKLRREVLVTKPRVTRFNIKWDFEDAPAATSAQGNAALVANTTSMIAV</sequence>
<organism evidence="8 9">
    <name type="scientific">Tilletia horrida</name>
    <dbReference type="NCBI Taxonomy" id="155126"/>
    <lineage>
        <taxon>Eukaryota</taxon>
        <taxon>Fungi</taxon>
        <taxon>Dikarya</taxon>
        <taxon>Basidiomycota</taxon>
        <taxon>Ustilaginomycotina</taxon>
        <taxon>Exobasidiomycetes</taxon>
        <taxon>Tilletiales</taxon>
        <taxon>Tilletiaceae</taxon>
        <taxon>Tilletia</taxon>
    </lineage>
</organism>
<evidence type="ECO:0000313" key="8">
    <source>
        <dbReference type="EMBL" id="KAK0543793.1"/>
    </source>
</evidence>
<evidence type="ECO:0000256" key="1">
    <source>
        <dbReference type="ARBA" id="ARBA00004123"/>
    </source>
</evidence>
<comment type="similarity">
    <text evidence="2">Belongs to the ASF1 family.</text>
</comment>
<accession>A0AAN6GLA3</accession>
<proteinExistence type="inferred from homology"/>
<evidence type="ECO:0000256" key="6">
    <source>
        <dbReference type="ARBA" id="ARBA00023242"/>
    </source>
</evidence>
<keyword evidence="9" id="KW-1185">Reference proteome</keyword>
<dbReference type="AlphaFoldDB" id="A0AAN6GLA3"/>
<dbReference type="GO" id="GO:0042393">
    <property type="term" value="F:histone binding"/>
    <property type="evidence" value="ECO:0007669"/>
    <property type="project" value="TreeGrafter"/>
</dbReference>
<name>A0AAN6GLA3_9BASI</name>
<gene>
    <name evidence="8" type="primary">ASF1</name>
    <name evidence="8" type="ORF">OC846_006288</name>
</gene>
<protein>
    <recommendedName>
        <fullName evidence="7">Anti-silencing function protein 1</fullName>
    </recommendedName>
</protein>
<dbReference type="InterPro" id="IPR006818">
    <property type="entry name" value="ASF1-like"/>
</dbReference>
<dbReference type="SUPFAM" id="SSF101546">
    <property type="entry name" value="ASF1-like"/>
    <property type="match status" value="1"/>
</dbReference>
<keyword evidence="3" id="KW-0805">Transcription regulation</keyword>
<dbReference type="PANTHER" id="PTHR12040">
    <property type="entry name" value="ANTI-SILENCING PROTEIN 1"/>
    <property type="match status" value="1"/>
</dbReference>
<dbReference type="Gene3D" id="2.60.40.1490">
    <property type="entry name" value="Histone chaperone ASF1-like"/>
    <property type="match status" value="1"/>
</dbReference>
<dbReference type="GO" id="GO:0005634">
    <property type="term" value="C:nucleus"/>
    <property type="evidence" value="ECO:0007669"/>
    <property type="project" value="UniProtKB-SubCell"/>
</dbReference>
<evidence type="ECO:0000256" key="2">
    <source>
        <dbReference type="ARBA" id="ARBA00006051"/>
    </source>
</evidence>
<dbReference type="GO" id="GO:0006335">
    <property type="term" value="P:DNA replication-dependent chromatin assembly"/>
    <property type="evidence" value="ECO:0007669"/>
    <property type="project" value="TreeGrafter"/>
</dbReference>
<evidence type="ECO:0000256" key="7">
    <source>
        <dbReference type="ARBA" id="ARBA00032776"/>
    </source>
</evidence>
<evidence type="ECO:0000256" key="5">
    <source>
        <dbReference type="ARBA" id="ARBA00023186"/>
    </source>
</evidence>
<evidence type="ECO:0000256" key="4">
    <source>
        <dbReference type="ARBA" id="ARBA00023163"/>
    </source>
</evidence>
<evidence type="ECO:0000313" key="9">
    <source>
        <dbReference type="Proteomes" id="UP001176517"/>
    </source>
</evidence>
<comment type="caution">
    <text evidence="8">The sequence shown here is derived from an EMBL/GenBank/DDBJ whole genome shotgun (WGS) entry which is preliminary data.</text>
</comment>
<dbReference type="EMBL" id="JAPDMZ010000327">
    <property type="protein sequence ID" value="KAK0543793.1"/>
    <property type="molecule type" value="Genomic_DNA"/>
</dbReference>
<keyword evidence="4" id="KW-0804">Transcription</keyword>
<dbReference type="Pfam" id="PF04729">
    <property type="entry name" value="ASF1_hist_chap"/>
    <property type="match status" value="1"/>
</dbReference>
<dbReference type="InterPro" id="IPR036747">
    <property type="entry name" value="ASF1-like_sf"/>
</dbReference>
<reference evidence="8" key="1">
    <citation type="journal article" date="2023" name="PhytoFront">
        <title>Draft Genome Resources of Seven Strains of Tilletia horrida, Causal Agent of Kernel Smut of Rice.</title>
        <authorList>
            <person name="Khanal S."/>
            <person name="Antony Babu S."/>
            <person name="Zhou X.G."/>
        </authorList>
    </citation>
    <scope>NUCLEOTIDE SEQUENCE</scope>
    <source>
        <strain evidence="8">TX6</strain>
    </source>
</reference>